<dbReference type="KEGG" id="knv:Pan216_49770"/>
<evidence type="ECO:0000256" key="7">
    <source>
        <dbReference type="ARBA" id="ARBA00033711"/>
    </source>
</evidence>
<accession>A0A518BAT4</accession>
<proteinExistence type="inferred from homology"/>
<dbReference type="PANTHER" id="PTHR37311">
    <property type="entry name" value="2-PHOSPHOSULFOLACTATE PHOSPHATASE-RELATED"/>
    <property type="match status" value="1"/>
</dbReference>
<dbReference type="Pfam" id="PF04029">
    <property type="entry name" value="2-ph_phosp"/>
    <property type="match status" value="1"/>
</dbReference>
<dbReference type="InterPro" id="IPR036702">
    <property type="entry name" value="ComB-like_sf"/>
</dbReference>
<keyword evidence="6" id="KW-0460">Magnesium</keyword>
<comment type="similarity">
    <text evidence="2">Belongs to the ComB family.</text>
</comment>
<protein>
    <recommendedName>
        <fullName evidence="4">Probable 2-phosphosulfolactate phosphatase</fullName>
        <ecNumber evidence="3">3.1.3.71</ecNumber>
    </recommendedName>
</protein>
<dbReference type="EMBL" id="CP036279">
    <property type="protein sequence ID" value="QDU64088.1"/>
    <property type="molecule type" value="Genomic_DNA"/>
</dbReference>
<evidence type="ECO:0000256" key="5">
    <source>
        <dbReference type="ARBA" id="ARBA00022801"/>
    </source>
</evidence>
<evidence type="ECO:0000313" key="8">
    <source>
        <dbReference type="EMBL" id="QDU64088.1"/>
    </source>
</evidence>
<evidence type="ECO:0000256" key="3">
    <source>
        <dbReference type="ARBA" id="ARBA00012953"/>
    </source>
</evidence>
<reference evidence="8 9" key="1">
    <citation type="submission" date="2019-02" db="EMBL/GenBank/DDBJ databases">
        <title>Deep-cultivation of Planctomycetes and their phenomic and genomic characterization uncovers novel biology.</title>
        <authorList>
            <person name="Wiegand S."/>
            <person name="Jogler M."/>
            <person name="Boedeker C."/>
            <person name="Pinto D."/>
            <person name="Vollmers J."/>
            <person name="Rivas-Marin E."/>
            <person name="Kohn T."/>
            <person name="Peeters S.H."/>
            <person name="Heuer A."/>
            <person name="Rast P."/>
            <person name="Oberbeckmann S."/>
            <person name="Bunk B."/>
            <person name="Jeske O."/>
            <person name="Meyerdierks A."/>
            <person name="Storesund J.E."/>
            <person name="Kallscheuer N."/>
            <person name="Luecker S."/>
            <person name="Lage O.M."/>
            <person name="Pohl T."/>
            <person name="Merkel B.J."/>
            <person name="Hornburger P."/>
            <person name="Mueller R.-W."/>
            <person name="Bruemmer F."/>
            <person name="Labrenz M."/>
            <person name="Spormann A.M."/>
            <person name="Op den Camp H."/>
            <person name="Overmann J."/>
            <person name="Amann R."/>
            <person name="Jetten M.S.M."/>
            <person name="Mascher T."/>
            <person name="Medema M.H."/>
            <person name="Devos D.P."/>
            <person name="Kaster A.-K."/>
            <person name="Ovreas L."/>
            <person name="Rohde M."/>
            <person name="Galperin M.Y."/>
            <person name="Jogler C."/>
        </authorList>
    </citation>
    <scope>NUCLEOTIDE SEQUENCE [LARGE SCALE GENOMIC DNA]</scope>
    <source>
        <strain evidence="8 9">Pan216</strain>
    </source>
</reference>
<dbReference type="GO" id="GO:0050545">
    <property type="term" value="F:sulfopyruvate decarboxylase activity"/>
    <property type="evidence" value="ECO:0007669"/>
    <property type="project" value="TreeGrafter"/>
</dbReference>
<keyword evidence="5 8" id="KW-0378">Hydrolase</keyword>
<keyword evidence="9" id="KW-1185">Reference proteome</keyword>
<dbReference type="SUPFAM" id="SSF142823">
    <property type="entry name" value="ComB-like"/>
    <property type="match status" value="1"/>
</dbReference>
<name>A0A518BAT4_9BACT</name>
<gene>
    <name evidence="8" type="primary">comB</name>
    <name evidence="8" type="ORF">Pan216_49770</name>
</gene>
<evidence type="ECO:0000256" key="1">
    <source>
        <dbReference type="ARBA" id="ARBA00001946"/>
    </source>
</evidence>
<evidence type="ECO:0000256" key="4">
    <source>
        <dbReference type="ARBA" id="ARBA00021948"/>
    </source>
</evidence>
<sequence length="237" mass="25172">MVVAIDVLRATTTIVAALAAGCRGVIPVLTVDDARDRAKDFSRGEYLLIGERQGEPIPGFDLGNSPGDFVADACWDRTAICTTTNGTRAILHAARASSVLIGSFVNFSAICEELRSGDAPIHLLCAGTNGQVSLEDMLFAGAVVEFFATGYDVGLNDSARIAWDTHEHHGHVLVAALELGAGGKRLLELGLDVDLKMAADVDRFCLVPQFDPTTGMITARTAHFDSRFFLGDSGLYG</sequence>
<comment type="catalytic activity">
    <reaction evidence="7">
        <text>(2R)-O-phospho-3-sulfolactate + H2O = (2R)-3-sulfolactate + phosphate</text>
        <dbReference type="Rhea" id="RHEA:23416"/>
        <dbReference type="ChEBI" id="CHEBI:15377"/>
        <dbReference type="ChEBI" id="CHEBI:15597"/>
        <dbReference type="ChEBI" id="CHEBI:43474"/>
        <dbReference type="ChEBI" id="CHEBI:58738"/>
        <dbReference type="EC" id="3.1.3.71"/>
    </reaction>
</comment>
<dbReference type="PANTHER" id="PTHR37311:SF1">
    <property type="entry name" value="2-PHOSPHOSULFOLACTATE PHOSPHATASE-RELATED"/>
    <property type="match status" value="1"/>
</dbReference>
<dbReference type="GO" id="GO:0050532">
    <property type="term" value="F:2-phosphosulfolactate phosphatase activity"/>
    <property type="evidence" value="ECO:0007669"/>
    <property type="project" value="UniProtKB-EC"/>
</dbReference>
<dbReference type="FunFam" id="3.90.1560.10:FF:000001">
    <property type="entry name" value="Probable 2-phosphosulfolactate phosphatase"/>
    <property type="match status" value="1"/>
</dbReference>
<dbReference type="AlphaFoldDB" id="A0A518BAT4"/>
<dbReference type="Proteomes" id="UP000317093">
    <property type="component" value="Chromosome"/>
</dbReference>
<dbReference type="InterPro" id="IPR005238">
    <property type="entry name" value="ComB-like"/>
</dbReference>
<dbReference type="Gene3D" id="3.90.1560.10">
    <property type="entry name" value="ComB-like"/>
    <property type="match status" value="1"/>
</dbReference>
<dbReference type="GO" id="GO:0000287">
    <property type="term" value="F:magnesium ion binding"/>
    <property type="evidence" value="ECO:0007669"/>
    <property type="project" value="InterPro"/>
</dbReference>
<dbReference type="EC" id="3.1.3.71" evidence="3"/>
<evidence type="ECO:0000313" key="9">
    <source>
        <dbReference type="Proteomes" id="UP000317093"/>
    </source>
</evidence>
<evidence type="ECO:0000256" key="6">
    <source>
        <dbReference type="ARBA" id="ARBA00022842"/>
    </source>
</evidence>
<comment type="cofactor">
    <cofactor evidence="1">
        <name>Mg(2+)</name>
        <dbReference type="ChEBI" id="CHEBI:18420"/>
    </cofactor>
</comment>
<evidence type="ECO:0000256" key="2">
    <source>
        <dbReference type="ARBA" id="ARBA00009997"/>
    </source>
</evidence>
<organism evidence="8 9">
    <name type="scientific">Kolteria novifilia</name>
    <dbReference type="NCBI Taxonomy" id="2527975"/>
    <lineage>
        <taxon>Bacteria</taxon>
        <taxon>Pseudomonadati</taxon>
        <taxon>Planctomycetota</taxon>
        <taxon>Planctomycetia</taxon>
        <taxon>Kolteriales</taxon>
        <taxon>Kolteriaceae</taxon>
        <taxon>Kolteria</taxon>
    </lineage>
</organism>